<name>A0ABN9SBV8_9DINO</name>
<protein>
    <submittedName>
        <fullName evidence="2">Uncharacterized protein</fullName>
    </submittedName>
</protein>
<dbReference type="EMBL" id="CAUYUJ010009868">
    <property type="protein sequence ID" value="CAK0827874.1"/>
    <property type="molecule type" value="Genomic_DNA"/>
</dbReference>
<organism evidence="2 3">
    <name type="scientific">Prorocentrum cordatum</name>
    <dbReference type="NCBI Taxonomy" id="2364126"/>
    <lineage>
        <taxon>Eukaryota</taxon>
        <taxon>Sar</taxon>
        <taxon>Alveolata</taxon>
        <taxon>Dinophyceae</taxon>
        <taxon>Prorocentrales</taxon>
        <taxon>Prorocentraceae</taxon>
        <taxon>Prorocentrum</taxon>
    </lineage>
</organism>
<comment type="caution">
    <text evidence="2">The sequence shown here is derived from an EMBL/GenBank/DDBJ whole genome shotgun (WGS) entry which is preliminary data.</text>
</comment>
<keyword evidence="3" id="KW-1185">Reference proteome</keyword>
<evidence type="ECO:0000256" key="1">
    <source>
        <dbReference type="SAM" id="MobiDB-lite"/>
    </source>
</evidence>
<evidence type="ECO:0000313" key="3">
    <source>
        <dbReference type="Proteomes" id="UP001189429"/>
    </source>
</evidence>
<gene>
    <name evidence="2" type="ORF">PCOR1329_LOCUS27290</name>
</gene>
<sequence>MGTGAGFCGQCFQGGRALPGSKCGSSRSDCEFCGGQATWCEEKEEEAAVQAAAGGGGGEGQCCLAAMDSGDFCGTCFPNAIANSSSRCGSSRAACEDCGGGSQWCGARPRGDDEAAALVLRGLEGPADDAEPFDCKAGLAKWESGWSNAKKSWCCEVKGSPCPETTTAAAETAAAAVAAETTAAAADTTPSAPEAAPKTSNGTAAANFCCLASSDVDDFCGSCLRPAKSGQDAPCGNDQSSCRACSAKARWCSPEASRGEAVSAAPAEAAGLVKEGGSNDSFCCLAASETSDVCGTCFENAKANRSSHCGASEKSCGTCGGMAAWCSAAGGAKHQQQQQQQQEQQRDSSVNSSESARAVEPTAASFCCLAAAEDSGSSFCGTCFASARAEGDSHCGQSKDACEDCGGSARWCDAPSGSDPWRRRRCGDRRLRPHGRRFRDHHQCDPEEQHHRQRGPEEQHHHQRCLEEQHHRRGPEEHHYQQRGSEACVSRHGGDPGPRSV</sequence>
<feature type="region of interest" description="Disordered" evidence="1">
    <location>
        <begin position="336"/>
        <end position="355"/>
    </location>
</feature>
<feature type="compositionally biased region" description="Basic and acidic residues" evidence="1">
    <location>
        <begin position="441"/>
        <end position="480"/>
    </location>
</feature>
<dbReference type="Proteomes" id="UP001189429">
    <property type="component" value="Unassembled WGS sequence"/>
</dbReference>
<feature type="region of interest" description="Disordered" evidence="1">
    <location>
        <begin position="436"/>
        <end position="501"/>
    </location>
</feature>
<accession>A0ABN9SBV8</accession>
<evidence type="ECO:0000313" key="2">
    <source>
        <dbReference type="EMBL" id="CAK0827874.1"/>
    </source>
</evidence>
<proteinExistence type="predicted"/>
<reference evidence="2" key="1">
    <citation type="submission" date="2023-10" db="EMBL/GenBank/DDBJ databases">
        <authorList>
            <person name="Chen Y."/>
            <person name="Shah S."/>
            <person name="Dougan E. K."/>
            <person name="Thang M."/>
            <person name="Chan C."/>
        </authorList>
    </citation>
    <scope>NUCLEOTIDE SEQUENCE [LARGE SCALE GENOMIC DNA]</scope>
</reference>